<evidence type="ECO:0000256" key="1">
    <source>
        <dbReference type="SAM" id="MobiDB-lite"/>
    </source>
</evidence>
<organism evidence="2 3">
    <name type="scientific">Volvox reticuliferus</name>
    <dbReference type="NCBI Taxonomy" id="1737510"/>
    <lineage>
        <taxon>Eukaryota</taxon>
        <taxon>Viridiplantae</taxon>
        <taxon>Chlorophyta</taxon>
        <taxon>core chlorophytes</taxon>
        <taxon>Chlorophyceae</taxon>
        <taxon>CS clade</taxon>
        <taxon>Chlamydomonadales</taxon>
        <taxon>Volvocaceae</taxon>
        <taxon>Volvox</taxon>
    </lineage>
</organism>
<evidence type="ECO:0000313" key="3">
    <source>
        <dbReference type="Proteomes" id="UP000747110"/>
    </source>
</evidence>
<feature type="compositionally biased region" description="Polar residues" evidence="1">
    <location>
        <begin position="12"/>
        <end position="21"/>
    </location>
</feature>
<comment type="caution">
    <text evidence="2">The sequence shown here is derived from an EMBL/GenBank/DDBJ whole genome shotgun (WGS) entry which is preliminary data.</text>
</comment>
<gene>
    <name evidence="2" type="ORF">Vretifemale_12054</name>
</gene>
<dbReference type="Proteomes" id="UP000747110">
    <property type="component" value="Unassembled WGS sequence"/>
</dbReference>
<sequence>MTHASGVCAGMSQPTTTNHHQLPSPMPNYHLSWPEVSAHVHALASRVSLKIALRQCRTYLTGLATLYTLHSVMYNVVVVQTQVVPKPQYDTLSAAGGGHDTNAQATVGDSACGGKSVRQRQTGSCKTGRTLRADQRRGRAGLDQCV</sequence>
<accession>A0A8J4CK68</accession>
<keyword evidence="3" id="KW-1185">Reference proteome</keyword>
<proteinExistence type="predicted"/>
<dbReference type="AlphaFoldDB" id="A0A8J4CK68"/>
<feature type="region of interest" description="Disordered" evidence="1">
    <location>
        <begin position="106"/>
        <end position="146"/>
    </location>
</feature>
<name>A0A8J4CK68_9CHLO</name>
<dbReference type="EMBL" id="BNCP01000026">
    <property type="protein sequence ID" value="GIL83480.1"/>
    <property type="molecule type" value="Genomic_DNA"/>
</dbReference>
<protein>
    <submittedName>
        <fullName evidence="2">Uncharacterized protein</fullName>
    </submittedName>
</protein>
<feature type="region of interest" description="Disordered" evidence="1">
    <location>
        <begin position="1"/>
        <end position="23"/>
    </location>
</feature>
<evidence type="ECO:0000313" key="2">
    <source>
        <dbReference type="EMBL" id="GIL83480.1"/>
    </source>
</evidence>
<reference evidence="2" key="1">
    <citation type="journal article" date="2021" name="Proc. Natl. Acad. Sci. U.S.A.">
        <title>Three genomes in the algal genus Volvox reveal the fate of a haploid sex-determining region after a transition to homothallism.</title>
        <authorList>
            <person name="Yamamoto K."/>
            <person name="Hamaji T."/>
            <person name="Kawai-Toyooka H."/>
            <person name="Matsuzaki R."/>
            <person name="Takahashi F."/>
            <person name="Nishimura Y."/>
            <person name="Kawachi M."/>
            <person name="Noguchi H."/>
            <person name="Minakuchi Y."/>
            <person name="Umen J.G."/>
            <person name="Toyoda A."/>
            <person name="Nozaki H."/>
        </authorList>
    </citation>
    <scope>NUCLEOTIDE SEQUENCE</scope>
    <source>
        <strain evidence="2">NIES-3786</strain>
    </source>
</reference>